<evidence type="ECO:0000313" key="2">
    <source>
        <dbReference type="Proteomes" id="UP000002748"/>
    </source>
</evidence>
<dbReference type="GeneID" id="25987846"/>
<dbReference type="AlphaFoldDB" id="J5SQC3"/>
<dbReference type="HOGENOM" id="CLU_1876892_0_0_1"/>
<evidence type="ECO:0000313" key="1">
    <source>
        <dbReference type="EMBL" id="EJT46941.1"/>
    </source>
</evidence>
<dbReference type="VEuPathDB" id="FungiDB:A1Q1_04333"/>
<reference evidence="1 2" key="1">
    <citation type="journal article" date="2012" name="Eukaryot. Cell">
        <title>Draft genome sequence of CBS 2479, the standard type strain of Trichosporon asahii.</title>
        <authorList>
            <person name="Yang R.Y."/>
            <person name="Li H.T."/>
            <person name="Zhu H."/>
            <person name="Zhou G.P."/>
            <person name="Wang M."/>
            <person name="Wang L."/>
        </authorList>
    </citation>
    <scope>NUCLEOTIDE SEQUENCE [LARGE SCALE GENOMIC DNA]</scope>
    <source>
        <strain evidence="2">ATCC 90039 / CBS 2479 / JCM 2466 / KCTC 7840 / NCYC 2677 / UAMH 7654</strain>
    </source>
</reference>
<dbReference type="EMBL" id="ALBS01000269">
    <property type="protein sequence ID" value="EJT46941.1"/>
    <property type="molecule type" value="Genomic_DNA"/>
</dbReference>
<accession>J5SQC3</accession>
<sequence length="136" mass="15425">MSGPILRIKPPSSYRPGEPWFHVDEFAEAEEKPHFAVRSVFMFPRRLRTTEYTRAVGRVNSYLRDIGRELRRGGIDSLQSVSQYELRHTEQWHTTPYGPQLVTCLSVLLPQALDGHENGIARLIAGSAEHDAGAIR</sequence>
<protein>
    <submittedName>
        <fullName evidence="1">Uncharacterized protein</fullName>
    </submittedName>
</protein>
<comment type="caution">
    <text evidence="1">The sequence shown here is derived from an EMBL/GenBank/DDBJ whole genome shotgun (WGS) entry which is preliminary data.</text>
</comment>
<name>J5SQC3_TRIAS</name>
<proteinExistence type="predicted"/>
<gene>
    <name evidence="1" type="ORF">A1Q1_04333</name>
</gene>
<dbReference type="RefSeq" id="XP_014178185.1">
    <property type="nucleotide sequence ID" value="XM_014322710.1"/>
</dbReference>
<dbReference type="Proteomes" id="UP000002748">
    <property type="component" value="Unassembled WGS sequence"/>
</dbReference>
<organism evidence="1 2">
    <name type="scientific">Trichosporon asahii var. asahii (strain ATCC 90039 / CBS 2479 / JCM 2466 / KCTC 7840 / NBRC 103889/ NCYC 2677 / UAMH 7654)</name>
    <name type="common">Yeast</name>
    <dbReference type="NCBI Taxonomy" id="1186058"/>
    <lineage>
        <taxon>Eukaryota</taxon>
        <taxon>Fungi</taxon>
        <taxon>Dikarya</taxon>
        <taxon>Basidiomycota</taxon>
        <taxon>Agaricomycotina</taxon>
        <taxon>Tremellomycetes</taxon>
        <taxon>Trichosporonales</taxon>
        <taxon>Trichosporonaceae</taxon>
        <taxon>Trichosporon</taxon>
    </lineage>
</organism>
<dbReference type="KEGG" id="tasa:A1Q1_04333"/>